<evidence type="ECO:0000313" key="7">
    <source>
        <dbReference type="EMBL" id="GEU28569.1"/>
    </source>
</evidence>
<feature type="compositionally biased region" description="Basic and acidic residues" evidence="5">
    <location>
        <begin position="180"/>
        <end position="190"/>
    </location>
</feature>
<feature type="region of interest" description="Disordered" evidence="5">
    <location>
        <begin position="1503"/>
        <end position="1551"/>
    </location>
</feature>
<feature type="transmembrane region" description="Helical" evidence="6">
    <location>
        <begin position="1353"/>
        <end position="1370"/>
    </location>
</feature>
<dbReference type="InterPro" id="IPR036259">
    <property type="entry name" value="MFS_trans_sf"/>
</dbReference>
<feature type="region of interest" description="Disordered" evidence="5">
    <location>
        <begin position="592"/>
        <end position="612"/>
    </location>
</feature>
<dbReference type="EMBL" id="BKCJ010000009">
    <property type="protein sequence ID" value="GEU28569.1"/>
    <property type="molecule type" value="Genomic_DNA"/>
</dbReference>
<keyword evidence="6" id="KW-1133">Transmembrane helix</keyword>
<feature type="region of interest" description="Disordered" evidence="5">
    <location>
        <begin position="655"/>
        <end position="676"/>
    </location>
</feature>
<accession>A0A699GFB1</accession>
<organism evidence="7">
    <name type="scientific">Tanacetum cinerariifolium</name>
    <name type="common">Dalmatian daisy</name>
    <name type="synonym">Chrysanthemum cinerariifolium</name>
    <dbReference type="NCBI Taxonomy" id="118510"/>
    <lineage>
        <taxon>Eukaryota</taxon>
        <taxon>Viridiplantae</taxon>
        <taxon>Streptophyta</taxon>
        <taxon>Embryophyta</taxon>
        <taxon>Tracheophyta</taxon>
        <taxon>Spermatophyta</taxon>
        <taxon>Magnoliopsida</taxon>
        <taxon>eudicotyledons</taxon>
        <taxon>Gunneridae</taxon>
        <taxon>Pentapetalae</taxon>
        <taxon>asterids</taxon>
        <taxon>campanulids</taxon>
        <taxon>Asterales</taxon>
        <taxon>Asteraceae</taxon>
        <taxon>Asteroideae</taxon>
        <taxon>Anthemideae</taxon>
        <taxon>Anthemidinae</taxon>
        <taxon>Tanacetum</taxon>
    </lineage>
</organism>
<evidence type="ECO:0000256" key="5">
    <source>
        <dbReference type="SAM" id="MobiDB-lite"/>
    </source>
</evidence>
<evidence type="ECO:0000256" key="3">
    <source>
        <dbReference type="ARBA" id="ARBA00022475"/>
    </source>
</evidence>
<feature type="region of interest" description="Disordered" evidence="5">
    <location>
        <begin position="744"/>
        <end position="818"/>
    </location>
</feature>
<evidence type="ECO:0000256" key="1">
    <source>
        <dbReference type="ARBA" id="ARBA00004651"/>
    </source>
</evidence>
<feature type="compositionally biased region" description="Basic and acidic residues" evidence="5">
    <location>
        <begin position="805"/>
        <end position="818"/>
    </location>
</feature>
<feature type="compositionally biased region" description="Basic and acidic residues" evidence="5">
    <location>
        <begin position="2003"/>
        <end position="2022"/>
    </location>
</feature>
<feature type="region of interest" description="Disordered" evidence="5">
    <location>
        <begin position="1896"/>
        <end position="1952"/>
    </location>
</feature>
<feature type="region of interest" description="Disordered" evidence="5">
    <location>
        <begin position="334"/>
        <end position="363"/>
    </location>
</feature>
<feature type="compositionally biased region" description="Basic residues" evidence="5">
    <location>
        <begin position="1924"/>
        <end position="1938"/>
    </location>
</feature>
<dbReference type="GO" id="GO:0005886">
    <property type="term" value="C:plasma membrane"/>
    <property type="evidence" value="ECO:0007669"/>
    <property type="project" value="UniProtKB-SubCell"/>
</dbReference>
<keyword evidence="3" id="KW-1003">Cell membrane</keyword>
<evidence type="ECO:0000256" key="6">
    <source>
        <dbReference type="SAM" id="Phobius"/>
    </source>
</evidence>
<dbReference type="PANTHER" id="PTHR43045:SF2">
    <property type="entry name" value="INNER MEMBRANE METABOLITE TRANSPORT PROTEIN YHJE"/>
    <property type="match status" value="1"/>
</dbReference>
<evidence type="ECO:0000256" key="4">
    <source>
        <dbReference type="ARBA" id="ARBA00044504"/>
    </source>
</evidence>
<feature type="transmembrane region" description="Helical" evidence="6">
    <location>
        <begin position="103"/>
        <end position="124"/>
    </location>
</feature>
<feature type="compositionally biased region" description="Basic and acidic residues" evidence="5">
    <location>
        <begin position="751"/>
        <end position="784"/>
    </location>
</feature>
<feature type="compositionally biased region" description="Basic and acidic residues" evidence="5">
    <location>
        <begin position="1449"/>
        <end position="1476"/>
    </location>
</feature>
<comment type="similarity">
    <text evidence="4">Belongs to the major facilitator superfamily. Phosphate:H(+) symporter (TC 2.A.1.9) family.</text>
</comment>
<comment type="subcellular location">
    <subcellularLocation>
        <location evidence="1">Cell membrane</location>
        <topology evidence="1">Multi-pass membrane protein</topology>
    </subcellularLocation>
</comment>
<keyword evidence="6" id="KW-0812">Transmembrane</keyword>
<dbReference type="Gene3D" id="1.20.1250.20">
    <property type="entry name" value="MFS general substrate transporter like domains"/>
    <property type="match status" value="1"/>
</dbReference>
<name>A0A699GFB1_TANCI</name>
<feature type="transmembrane region" description="Helical" evidence="6">
    <location>
        <begin position="1320"/>
        <end position="1341"/>
    </location>
</feature>
<dbReference type="PANTHER" id="PTHR43045">
    <property type="entry name" value="SHIKIMATE TRANSPORTER"/>
    <property type="match status" value="1"/>
</dbReference>
<protein>
    <recommendedName>
        <fullName evidence="8">Major facilitator superfamily (MFS) profile domain-containing protein</fullName>
    </recommendedName>
</protein>
<evidence type="ECO:0008006" key="8">
    <source>
        <dbReference type="Google" id="ProtNLM"/>
    </source>
</evidence>
<feature type="compositionally biased region" description="Basic and acidic residues" evidence="5">
    <location>
        <begin position="695"/>
        <end position="717"/>
    </location>
</feature>
<feature type="region of interest" description="Disordered" evidence="5">
    <location>
        <begin position="1996"/>
        <end position="2033"/>
    </location>
</feature>
<keyword evidence="6" id="KW-0472">Membrane</keyword>
<feature type="region of interest" description="Disordered" evidence="5">
    <location>
        <begin position="21"/>
        <end position="42"/>
    </location>
</feature>
<feature type="region of interest" description="Disordered" evidence="5">
    <location>
        <begin position="1438"/>
        <end position="1482"/>
    </location>
</feature>
<evidence type="ECO:0000256" key="2">
    <source>
        <dbReference type="ARBA" id="ARBA00022448"/>
    </source>
</evidence>
<feature type="region of interest" description="Disordered" evidence="5">
    <location>
        <begin position="1623"/>
        <end position="1705"/>
    </location>
</feature>
<gene>
    <name evidence="7" type="ORF">Tci_000547</name>
</gene>
<feature type="region of interest" description="Disordered" evidence="5">
    <location>
        <begin position="165"/>
        <end position="190"/>
    </location>
</feature>
<feature type="compositionally biased region" description="Polar residues" evidence="5">
    <location>
        <begin position="2107"/>
        <end position="2126"/>
    </location>
</feature>
<proteinExistence type="inferred from homology"/>
<feature type="compositionally biased region" description="Polar residues" evidence="5">
    <location>
        <begin position="2204"/>
        <end position="2215"/>
    </location>
</feature>
<reference evidence="7" key="1">
    <citation type="journal article" date="2019" name="Sci. Rep.">
        <title>Draft genome of Tanacetum cinerariifolium, the natural source of mosquito coil.</title>
        <authorList>
            <person name="Yamashiro T."/>
            <person name="Shiraishi A."/>
            <person name="Satake H."/>
            <person name="Nakayama K."/>
        </authorList>
    </citation>
    <scope>NUCLEOTIDE SEQUENCE</scope>
</reference>
<comment type="caution">
    <text evidence="7">The sequence shown here is derived from an EMBL/GenBank/DDBJ whole genome shotgun (WGS) entry which is preliminary data.</text>
</comment>
<feature type="region of interest" description="Disordered" evidence="5">
    <location>
        <begin position="2107"/>
        <end position="2127"/>
    </location>
</feature>
<feature type="region of interest" description="Disordered" evidence="5">
    <location>
        <begin position="2204"/>
        <end position="2238"/>
    </location>
</feature>
<sequence length="2238" mass="246118">MHVVHVITHGRHHVDVHVVHDPDGTGQYDDEQHQRKQRGQQGPAAFDLAVHVQEVDHVDDDLHGGKAQHDHGGGARLVEHLGHDQPERNRGQDHGQHEADRVVLHRAVVAVVLFVMTVVVMAVVNKGKDTDPDHVQEVPEHRQAHQAAAVFHGQAVLFQLEDQRDQPDGTEGHVQTVGAHQREERGQERGALRTGAFVDQVTELFDLQEQERRAEQAGNDQPADDRAQLAALGRNHGEAVGDRRQQQECRIEQNGRQFEQLGAGRAARIVAAQHGVSCEQAGKQQAVAHQVQPEAQQRAVLRVVVARPVTRAWVGARGAVSVALVVKGVLDDGNHHGDEAQAGDQEHVPDQGETDHGAERGDDEAHLRVLRHVDRHETALRTLIVVFFHVSPAVAVVHHWREREVVVWRWRRGRPLQRTAAPWVAGHVAQLVAVLEAHVQLHQEGADTGCDDQRAAGGDDEPFLQRRIVEVVHAAGDAHEAHHVQRRERHPETDQPAPERYLAPEVVELVAERFREPEVNTGKQTEHHAADDHVVEVGDQEQRVVQHEVGWRHCQHHAGHTTDDKGQHEAHGPQHRYFVADAAFVHGKQPVEDLGAGRDRNDHRRDAEERVDAGARTHGEEVVQPYQVRQDGDHDGGVHHRRVAEQALAREGRDDFREHAEHRQHQDVHLRVAPDPDQVDVQHRVTAEVVGEEVGADHAVQRQHRQGDGQDRERGHDQGVGAQRGPGEHRHFHQVHAWRAHLDDGGDQVDAGERGPDPGHLQRPDIVIDPHVRTGGDPRQRREGQPAGLGEFTDEQRGHGQHGAEGGHPEREVVQERERHVARADLQRHHVVHQTGDERHGHEENHDRAVGRKHLVEVVRRQEAGIVAKGHGLLGAHHDGVGKAAQQHDDTEHHVHDADAFMVDTGHPVAPQGAPHVELEHEGEEKRAAQRHACEGWYRTWSFFTDGWCSNCGGNCSGGNVGLADLFLQFLGDSRGFDTLGVLVHLLVHADGAFGNAAVHDAAEQALFHSTEVHDRVLDGRFVQRQEFSTVQLALGAGLGLGHPRIEIALRHAVVLEAHLREARAAVVGGEAVVDADLVHHGVQFRLHRRHGVDHTGQRGNIERVHHGRRRHLEADRHVDRRVQLVHGGNALLRIDEHPFPVQRHHLDFQWFDVGCQRTVFIEAGQRTVRVQQVGINPGNQAQNDDDQQRCAPDQQFELGRVIPVRDISGRIQHNGVAASKPQQRCEEESTANERRNHATMANTTTLNGVQAGVHENPQTSQGARNINARDGHISPGEIAIGVVIGRASEYFDFFVYAIASALVFPSVFFPHHSRLDGTLYAFAIFSLAFIARPVGTVAFMAVQHHFKRETKLTLALMVMGVSTAGIAFLPSYESLGTTAIVLLALFRIGQGIAQGARRPGRLLYRCRPVRLPDDGAVVGRLPRMGLALSVLRGLRHQRRGPVRPPASGDHHRVFEPARRPPARTGERRRTDEQARPQRHHWRARCPGIVRLVPPDVWRGADDHRHYPLGSGGRPLRPSPHPGDAGHHDRHLQRGRAVPAGRGRRGSEHLHPGRFLAAGSVVWPGLGRRDRQLRATLPLHGCGTDVGSGLAGRRCVRSAGRTGRVVALRPGICRSVPAVRRSRFAGSAQPEPPSRYSAVHSNQGDLREPEPGTIARPGEVRAAGRLRRRTGNGAGRPRDRSAHATSRRARTQRDGQGSAPRVFPRAVPAAGRAGEIAGLGRPYRPQGRHHLRGPRRCRQGRRHQAHRAAPEPARVPRGRPARSQQPRAHAMVFPALRVAPAGCRRDRAVRPQLVQPRRRRARHGLLQRRPVRGIFPDRARVRAHAGPVRHPGHQVLVFDFGRGTECPVPGPHPRSAQTVEAQPDGPGIAPALGRIHEGQGNHARTHAHCRSAVVGGARRGQEKGAPQLHPPPAVANAVRGGAARGHRAARARVPRRLRAPAGAAGNHRSGPALRGQLRAQHAEDQLARFAGTPDQAATDVIVIELIELQEQVTGGIGAAGQRGDGRSQEGNQRDAGDRHRPQTGDQGNGDRTVDLERRQFQRGLLLHLAQYGRHVGADRVGGIGAAETVAQRAQHGQARRSLQQQAVDDFIHDNLLRRWKTGRLQSGKTSCVPSRLNTSSVGSPGRQTRPPAIWVPLNWLNCRNRGRAESLLPNSVVTGPAAVANSTPLIGTRLKPVSSGIEIAPSTGISTTVTVPIGWISFNNAGTPPSGTAASGSVRRNRRVPNRLKPCSPVSSRL</sequence>
<feature type="region of interest" description="Disordered" evidence="5">
    <location>
        <begin position="1717"/>
        <end position="1767"/>
    </location>
</feature>
<keyword evidence="2" id="KW-0813">Transport</keyword>
<feature type="region of interest" description="Disordered" evidence="5">
    <location>
        <begin position="691"/>
        <end position="729"/>
    </location>
</feature>
<dbReference type="SUPFAM" id="SSF103473">
    <property type="entry name" value="MFS general substrate transporter"/>
    <property type="match status" value="1"/>
</dbReference>
<feature type="compositionally biased region" description="Basic residues" evidence="5">
    <location>
        <begin position="1726"/>
        <end position="1746"/>
    </location>
</feature>